<dbReference type="InterPro" id="IPR013783">
    <property type="entry name" value="Ig-like_fold"/>
</dbReference>
<dbReference type="EMBL" id="AFRZ01000001">
    <property type="protein sequence ID" value="EHP29686.1"/>
    <property type="molecule type" value="Genomic_DNA"/>
</dbReference>
<feature type="domain" description="Sulphur oxidation protein SoxZ" evidence="1">
    <location>
        <begin position="6"/>
        <end position="95"/>
    </location>
</feature>
<organism evidence="2 3">
    <name type="scientific">Sulfurimonas gotlandica (strain DSM 19862 / JCM 16533 / GD1)</name>
    <dbReference type="NCBI Taxonomy" id="929558"/>
    <lineage>
        <taxon>Bacteria</taxon>
        <taxon>Pseudomonadati</taxon>
        <taxon>Campylobacterota</taxon>
        <taxon>Epsilonproteobacteria</taxon>
        <taxon>Campylobacterales</taxon>
        <taxon>Sulfurimonadaceae</taxon>
        <taxon>Sulfurimonas</taxon>
    </lineage>
</organism>
<protein>
    <submittedName>
        <fullName evidence="2">Sulfur oxidation protein SoxZ</fullName>
    </submittedName>
</protein>
<dbReference type="eggNOG" id="ENOG503192K">
    <property type="taxonomic scope" value="Bacteria"/>
</dbReference>
<sequence>MAKMKIKAKEKGGVVKVKAMFTSLMADKEESIKKGIKPEYIKYIVAKVNDAVVFEVSTSGFMSENPLVKFKFNGKSGDEITFTTIDNNEKTETGSEKIK</sequence>
<dbReference type="Pfam" id="PF08770">
    <property type="entry name" value="SoxZ"/>
    <property type="match status" value="1"/>
</dbReference>
<name>B6BGQ5_SULGG</name>
<dbReference type="RefSeq" id="WP_008336790.1">
    <property type="nucleotide sequence ID" value="NZ_AFRZ01000001.1"/>
</dbReference>
<accession>H1FYZ1</accession>
<dbReference type="InterPro" id="IPR030995">
    <property type="entry name" value="SoxZ"/>
</dbReference>
<comment type="caution">
    <text evidence="2">The sequence shown here is derived from an EMBL/GenBank/DDBJ whole genome shotgun (WGS) entry which is preliminary data.</text>
</comment>
<dbReference type="NCBIfam" id="TIGR04490">
    <property type="entry name" value="SoxZ_true"/>
    <property type="match status" value="1"/>
</dbReference>
<keyword evidence="3" id="KW-1185">Reference proteome</keyword>
<accession>B6BGQ5</accession>
<evidence type="ECO:0000259" key="1">
    <source>
        <dbReference type="Pfam" id="PF08770"/>
    </source>
</evidence>
<dbReference type="InterPro" id="IPR014880">
    <property type="entry name" value="SoxZ_dom"/>
</dbReference>
<dbReference type="HOGENOM" id="CLU_172621_1_0_7"/>
<dbReference type="PATRIC" id="fig|929558.5.peg.1154"/>
<evidence type="ECO:0000313" key="2">
    <source>
        <dbReference type="EMBL" id="EHP29686.1"/>
    </source>
</evidence>
<reference evidence="2 3" key="1">
    <citation type="journal article" date="2012" name="Proc. Natl. Acad. Sci. U.S.A.">
        <title>Genome and physiology of a model Epsilonproteobacterium responsible for sulfide detoxification in marine oxygen depletion zones.</title>
        <authorList>
            <person name="Grote J."/>
            <person name="Schott T."/>
            <person name="Bruckner C.G."/>
            <person name="Glockner F.O."/>
            <person name="Jost G."/>
            <person name="Teeling H."/>
            <person name="Labrenz M."/>
            <person name="Jurgens K."/>
        </authorList>
    </citation>
    <scope>NUCLEOTIDE SEQUENCE [LARGE SCALE GENOMIC DNA]</scope>
    <source>
        <strain evidence="2 3">GD1</strain>
    </source>
</reference>
<evidence type="ECO:0000313" key="3">
    <source>
        <dbReference type="Proteomes" id="UP000006431"/>
    </source>
</evidence>
<dbReference type="SUPFAM" id="SSF81296">
    <property type="entry name" value="E set domains"/>
    <property type="match status" value="1"/>
</dbReference>
<dbReference type="InterPro" id="IPR014756">
    <property type="entry name" value="Ig_E-set"/>
</dbReference>
<dbReference type="STRING" id="929558.SMGD1_1162"/>
<dbReference type="OrthoDB" id="5344746at2"/>
<dbReference type="AlphaFoldDB" id="B6BGQ5"/>
<dbReference type="Proteomes" id="UP000006431">
    <property type="component" value="Unassembled WGS sequence"/>
</dbReference>
<gene>
    <name evidence="2" type="primary">soxZ2</name>
    <name evidence="2" type="ORF">SMGD1_1162</name>
</gene>
<proteinExistence type="predicted"/>
<dbReference type="Gene3D" id="2.60.40.10">
    <property type="entry name" value="Immunoglobulins"/>
    <property type="match status" value="1"/>
</dbReference>